<dbReference type="EMBL" id="CP021920">
    <property type="protein sequence ID" value="ASB90768.1"/>
    <property type="molecule type" value="Genomic_DNA"/>
</dbReference>
<name>A0ABN5AMN1_9BACI</name>
<evidence type="ECO:0008006" key="3">
    <source>
        <dbReference type="Google" id="ProtNLM"/>
    </source>
</evidence>
<protein>
    <recommendedName>
        <fullName evidence="3">HAD family hydrolase</fullName>
    </recommendedName>
</protein>
<dbReference type="SUPFAM" id="SSF56784">
    <property type="entry name" value="HAD-like"/>
    <property type="match status" value="1"/>
</dbReference>
<reference evidence="1 2" key="1">
    <citation type="submission" date="2017-06" db="EMBL/GenBank/DDBJ databases">
        <title>Genome sequence of Bacillus sonorensis strain SRCM101395.</title>
        <authorList>
            <person name="Cho S.H."/>
        </authorList>
    </citation>
    <scope>NUCLEOTIDE SEQUENCE [LARGE SCALE GENOMIC DNA]</scope>
    <source>
        <strain evidence="1 2">SRCM101395</strain>
    </source>
</reference>
<dbReference type="Gene3D" id="3.40.50.1000">
    <property type="entry name" value="HAD superfamily/HAD-like"/>
    <property type="match status" value="1"/>
</dbReference>
<dbReference type="InterPro" id="IPR023214">
    <property type="entry name" value="HAD_sf"/>
</dbReference>
<dbReference type="InterPro" id="IPR036412">
    <property type="entry name" value="HAD-like_sf"/>
</dbReference>
<proteinExistence type="predicted"/>
<accession>A0ABN5AMN1</accession>
<dbReference type="Gene3D" id="3.30.1240.10">
    <property type="match status" value="1"/>
</dbReference>
<organism evidence="1 2">
    <name type="scientific">Bacillus sonorensis</name>
    <dbReference type="NCBI Taxonomy" id="119858"/>
    <lineage>
        <taxon>Bacteria</taxon>
        <taxon>Bacillati</taxon>
        <taxon>Bacillota</taxon>
        <taxon>Bacilli</taxon>
        <taxon>Bacillales</taxon>
        <taxon>Bacillaceae</taxon>
        <taxon>Bacillus</taxon>
    </lineage>
</organism>
<sequence>MSTACFDDRTLSDMMQLLEEHRLAYLIDSDWDYAYTGPAGHPILKHLDPQKRAKNVALGELRHIVKILLLTSKNMKKVEEQLGKMDVVVHVHANEGVLDVSPRGVDKWSGLQQLGIKQGEYIAFGNDANDIPMFKYALYAVMVGHHPQLAPFSSEQLPLHDHIEHSLVQTLAELGRVYSEKAMK</sequence>
<evidence type="ECO:0000313" key="2">
    <source>
        <dbReference type="Proteomes" id="UP000196877"/>
    </source>
</evidence>
<dbReference type="PANTHER" id="PTHR10000:SF8">
    <property type="entry name" value="HAD SUPERFAMILY HYDROLASE-LIKE, TYPE 3"/>
    <property type="match status" value="1"/>
</dbReference>
<dbReference type="Pfam" id="PF08282">
    <property type="entry name" value="Hydrolase_3"/>
    <property type="match status" value="1"/>
</dbReference>
<dbReference type="PANTHER" id="PTHR10000">
    <property type="entry name" value="PHOSPHOSERINE PHOSPHATASE"/>
    <property type="match status" value="1"/>
</dbReference>
<evidence type="ECO:0000313" key="1">
    <source>
        <dbReference type="EMBL" id="ASB90768.1"/>
    </source>
</evidence>
<keyword evidence="2" id="KW-1185">Reference proteome</keyword>
<gene>
    <name evidence="1" type="ORF">S101395_04266</name>
</gene>
<dbReference type="Proteomes" id="UP000196877">
    <property type="component" value="Chromosome"/>
</dbReference>